<dbReference type="Proteomes" id="UP000051660">
    <property type="component" value="Unassembled WGS sequence"/>
</dbReference>
<dbReference type="RefSeq" id="WP_057856215.1">
    <property type="nucleotide sequence ID" value="NZ_LLYB01000034.1"/>
</dbReference>
<sequence length="96" mass="10145">MDWKYLAIAPRRRAVATALMYGLSLTVRFTSPTGEETPAQANPGANPMTSVMINNSSPAKPVLPIALRGWPLGPRSCRAVCEGPALILSLPNCAAP</sequence>
<dbReference type="EMBL" id="LLYB01000034">
    <property type="protein sequence ID" value="KRR27813.1"/>
    <property type="molecule type" value="Genomic_DNA"/>
</dbReference>
<gene>
    <name evidence="1" type="ORF">CQ14_08165</name>
</gene>
<name>A0A0R3NCT7_9BRAD</name>
<dbReference type="AlphaFoldDB" id="A0A0R3NCT7"/>
<evidence type="ECO:0000313" key="1">
    <source>
        <dbReference type="EMBL" id="KRR27813.1"/>
    </source>
</evidence>
<organism evidence="1 2">
    <name type="scientific">Bradyrhizobium lablabi</name>
    <dbReference type="NCBI Taxonomy" id="722472"/>
    <lineage>
        <taxon>Bacteria</taxon>
        <taxon>Pseudomonadati</taxon>
        <taxon>Pseudomonadota</taxon>
        <taxon>Alphaproteobacteria</taxon>
        <taxon>Hyphomicrobiales</taxon>
        <taxon>Nitrobacteraceae</taxon>
        <taxon>Bradyrhizobium</taxon>
    </lineage>
</organism>
<comment type="caution">
    <text evidence="1">The sequence shown here is derived from an EMBL/GenBank/DDBJ whole genome shotgun (WGS) entry which is preliminary data.</text>
</comment>
<accession>A0A0R3NCT7</accession>
<evidence type="ECO:0000313" key="2">
    <source>
        <dbReference type="Proteomes" id="UP000051660"/>
    </source>
</evidence>
<reference evidence="1 2" key="1">
    <citation type="submission" date="2014-03" db="EMBL/GenBank/DDBJ databases">
        <title>Bradyrhizobium valentinum sp. nov., isolated from effective nodules of Lupinus mariae-josephae, a lupine endemic of basic-lime soils in Eastern Spain.</title>
        <authorList>
            <person name="Duran D."/>
            <person name="Rey L."/>
            <person name="Navarro A."/>
            <person name="Busquets A."/>
            <person name="Imperial J."/>
            <person name="Ruiz-Argueso T."/>
        </authorList>
    </citation>
    <scope>NUCLEOTIDE SEQUENCE [LARGE SCALE GENOMIC DNA]</scope>
    <source>
        <strain evidence="1 2">CCBAU 23086</strain>
    </source>
</reference>
<protein>
    <submittedName>
        <fullName evidence="1">Uncharacterized protein</fullName>
    </submittedName>
</protein>
<dbReference type="OrthoDB" id="8237415at2"/>
<proteinExistence type="predicted"/>